<reference evidence="9 10" key="1">
    <citation type="journal article" date="2014" name="Int. J. Syst. Evol. Microbiol.">
        <title>Streptomyces hoynatensis sp. nov., isolated from deep marine sediment.</title>
        <authorList>
            <person name="Veyisoglu A."/>
            <person name="Sahin N."/>
        </authorList>
    </citation>
    <scope>NUCLEOTIDE SEQUENCE [LARGE SCALE GENOMIC DNA]</scope>
    <source>
        <strain evidence="9 10">KCTC 29097</strain>
    </source>
</reference>
<evidence type="ECO:0000256" key="6">
    <source>
        <dbReference type="ARBA" id="ARBA00023277"/>
    </source>
</evidence>
<evidence type="ECO:0000256" key="4">
    <source>
        <dbReference type="ARBA" id="ARBA00012670"/>
    </source>
</evidence>
<dbReference type="EMBL" id="RBAL01000002">
    <property type="protein sequence ID" value="RKN45783.1"/>
    <property type="molecule type" value="Genomic_DNA"/>
</dbReference>
<sequence length="508" mass="55312">MSDAPHTARFTLDPAFAVSPVDPRLFGSFVEHLGRCVYTGVYEPGHPTADAAGLRGDVLDLVRELGVTVVRYPGGNFVSGYKWEDGVGPRERRPRRLDLAWRSTESNQFGLGEFMDFVRKIDAEPMLAVNLGTRGVAEAIELQEYANHPGGTELSDLRASHGDKDPYGVALWCLGNEMDGPWQTGHKTADEYGRLAAETARAMRQADPGVELVACGSSSQSMPTFAAWEGTVLGHAYDLVDHISLHAYYQEEDGDRDSFLASAVDTESFIENVVATCDHVGARLKSPKRITLSFDEWNVWYQSGGAPQLSDEGRGEDWSEAPRLLEDNYSVTDAVVFGSLLIALLRHADRVKVACLAQLVNVIAPIATEPGGAAWRQTTFHPFAQASKYGRGTVLDVRPEGPRHLTRRYGEVDLLHATAVRDEATGAVTVFAVNRHQTEPLPLEVTLHGLGLTEVTEHSVLADADPEARNTAAEPERVTPHQATGTTLAGGVLRATLEPLSWNVIRLG</sequence>
<dbReference type="Proteomes" id="UP000272474">
    <property type="component" value="Unassembled WGS sequence"/>
</dbReference>
<dbReference type="InterPro" id="IPR010720">
    <property type="entry name" value="Alpha-L-AF_C"/>
</dbReference>
<dbReference type="GO" id="GO:0000272">
    <property type="term" value="P:polysaccharide catabolic process"/>
    <property type="evidence" value="ECO:0007669"/>
    <property type="project" value="TreeGrafter"/>
</dbReference>
<dbReference type="RefSeq" id="WP_120675831.1">
    <property type="nucleotide sequence ID" value="NZ_RBAL01000002.1"/>
</dbReference>
<feature type="domain" description="Alpha-L-arabinofuranosidase C-terminal" evidence="8">
    <location>
        <begin position="295"/>
        <end position="501"/>
    </location>
</feature>
<dbReference type="SUPFAM" id="SSF51011">
    <property type="entry name" value="Glycosyl hydrolase domain"/>
    <property type="match status" value="1"/>
</dbReference>
<evidence type="ECO:0000256" key="5">
    <source>
        <dbReference type="ARBA" id="ARBA00022801"/>
    </source>
</evidence>
<dbReference type="SMART" id="SM00813">
    <property type="entry name" value="Alpha-L-AF_C"/>
    <property type="match status" value="1"/>
</dbReference>
<keyword evidence="10" id="KW-1185">Reference proteome</keyword>
<evidence type="ECO:0000256" key="2">
    <source>
        <dbReference type="ARBA" id="ARBA00007186"/>
    </source>
</evidence>
<dbReference type="Gene3D" id="2.60.40.1180">
    <property type="entry name" value="Golgi alpha-mannosidase II"/>
    <property type="match status" value="1"/>
</dbReference>
<comment type="caution">
    <text evidence="9">The sequence shown here is derived from an EMBL/GenBank/DDBJ whole genome shotgun (WGS) entry which is preliminary data.</text>
</comment>
<comment type="subunit">
    <text evidence="3">Homohexamer; trimer of dimers.</text>
</comment>
<comment type="similarity">
    <text evidence="2">Belongs to the glycosyl hydrolase 51 family.</text>
</comment>
<dbReference type="Gene3D" id="3.20.20.80">
    <property type="entry name" value="Glycosidases"/>
    <property type="match status" value="1"/>
</dbReference>
<dbReference type="SUPFAM" id="SSF51445">
    <property type="entry name" value="(Trans)glycosidases"/>
    <property type="match status" value="1"/>
</dbReference>
<evidence type="ECO:0000256" key="7">
    <source>
        <dbReference type="ARBA" id="ARBA00023295"/>
    </source>
</evidence>
<dbReference type="InterPro" id="IPR017853">
    <property type="entry name" value="GH"/>
</dbReference>
<organism evidence="9 10">
    <name type="scientific">Streptomyces hoynatensis</name>
    <dbReference type="NCBI Taxonomy" id="1141874"/>
    <lineage>
        <taxon>Bacteria</taxon>
        <taxon>Bacillati</taxon>
        <taxon>Actinomycetota</taxon>
        <taxon>Actinomycetes</taxon>
        <taxon>Kitasatosporales</taxon>
        <taxon>Streptomycetaceae</taxon>
        <taxon>Streptomyces</taxon>
    </lineage>
</organism>
<protein>
    <recommendedName>
        <fullName evidence="4">non-reducing end alpha-L-arabinofuranosidase</fullName>
        <ecNumber evidence="4">3.2.1.55</ecNumber>
    </recommendedName>
</protein>
<dbReference type="InterPro" id="IPR013780">
    <property type="entry name" value="Glyco_hydro_b"/>
</dbReference>
<dbReference type="InterPro" id="IPR055235">
    <property type="entry name" value="ASD1_cat"/>
</dbReference>
<dbReference type="PANTHER" id="PTHR43576:SF3">
    <property type="entry name" value="ALPHA-L-ARABINOFURANOSIDASE C"/>
    <property type="match status" value="1"/>
</dbReference>
<name>A0A3A9ZC17_9ACTN</name>
<keyword evidence="6" id="KW-0119">Carbohydrate metabolism</keyword>
<accession>A0A3A9ZC17</accession>
<dbReference type="PANTHER" id="PTHR43576">
    <property type="entry name" value="ALPHA-L-ARABINOFURANOSIDASE C-RELATED"/>
    <property type="match status" value="1"/>
</dbReference>
<dbReference type="Pfam" id="PF06964">
    <property type="entry name" value="Alpha-L-AF_C"/>
    <property type="match status" value="1"/>
</dbReference>
<comment type="catalytic activity">
    <reaction evidence="1">
        <text>Hydrolysis of terminal non-reducing alpha-L-arabinofuranoside residues in alpha-L-arabinosides.</text>
        <dbReference type="EC" id="3.2.1.55"/>
    </reaction>
</comment>
<evidence type="ECO:0000256" key="1">
    <source>
        <dbReference type="ARBA" id="ARBA00001462"/>
    </source>
</evidence>
<dbReference type="OrthoDB" id="9758333at2"/>
<dbReference type="GO" id="GO:0046556">
    <property type="term" value="F:alpha-L-arabinofuranosidase activity"/>
    <property type="evidence" value="ECO:0007669"/>
    <property type="project" value="UniProtKB-EC"/>
</dbReference>
<evidence type="ECO:0000313" key="10">
    <source>
        <dbReference type="Proteomes" id="UP000272474"/>
    </source>
</evidence>
<evidence type="ECO:0000256" key="3">
    <source>
        <dbReference type="ARBA" id="ARBA00011165"/>
    </source>
</evidence>
<keyword evidence="5" id="KW-0378">Hydrolase</keyword>
<evidence type="ECO:0000313" key="9">
    <source>
        <dbReference type="EMBL" id="RKN45783.1"/>
    </source>
</evidence>
<dbReference type="Pfam" id="PF22848">
    <property type="entry name" value="ASD1_dom"/>
    <property type="match status" value="1"/>
</dbReference>
<proteinExistence type="inferred from homology"/>
<dbReference type="EC" id="3.2.1.55" evidence="4"/>
<dbReference type="AlphaFoldDB" id="A0A3A9ZC17"/>
<dbReference type="GO" id="GO:0046373">
    <property type="term" value="P:L-arabinose metabolic process"/>
    <property type="evidence" value="ECO:0007669"/>
    <property type="project" value="InterPro"/>
</dbReference>
<keyword evidence="7" id="KW-0326">Glycosidase</keyword>
<gene>
    <name evidence="9" type="ORF">D7294_04830</name>
</gene>
<evidence type="ECO:0000259" key="8">
    <source>
        <dbReference type="SMART" id="SM00813"/>
    </source>
</evidence>